<dbReference type="InterPro" id="IPR021862">
    <property type="entry name" value="DUF3472"/>
</dbReference>
<sequence>MRIRWPAIVIILVCTSTLIYAQAASANQHKWGASYLNWSGALLDKTSTLSQVIQPLELSPNMYWEAGWNWDNAKEGGYGGIQSNGILADGRISDIAIFSIWNGLGAIPGESATCAPFGGEGIGYSCRIPISLKAGNKYEISFGVDQALGPQWWVANISDLAKGTKEVIGYIETNSKAAKATNWNNFIEYWGQEVSCNAVGRASAKFYVPTSNNPDVEISSPEFSRPPQPCVNSAADTPPPGEVGDAVMRFGGNSQEPSTQNMPQKSKTQIENEKLEIALILKNGVEKAAADLKAKQEVDAKAAADKAAADLKAKQEADAKAVADKAAADLKAKQDSEAKAAADKAAAELKAKQDADAKEVEVLVTNFKKRIQSTLSNLRVRLLAIKNLSTSDRNKSEQLQKDLKLVSTELTLISGIGPAISELDNRTAGLVDQVIALEARYKKTTITCIKGKTVKKITAVKPVCPKGYKVKK</sequence>
<evidence type="ECO:0000313" key="1">
    <source>
        <dbReference type="EMBL" id="CAB4870979.1"/>
    </source>
</evidence>
<protein>
    <submittedName>
        <fullName evidence="1">Unannotated protein</fullName>
    </submittedName>
</protein>
<accession>A0A6J7DRQ2</accession>
<reference evidence="1" key="1">
    <citation type="submission" date="2020-05" db="EMBL/GenBank/DDBJ databases">
        <authorList>
            <person name="Chiriac C."/>
            <person name="Salcher M."/>
            <person name="Ghai R."/>
            <person name="Kavagutti S V."/>
        </authorList>
    </citation>
    <scope>NUCLEOTIDE SEQUENCE</scope>
</reference>
<dbReference type="EMBL" id="CAFBLH010000029">
    <property type="protein sequence ID" value="CAB4870979.1"/>
    <property type="molecule type" value="Genomic_DNA"/>
</dbReference>
<proteinExistence type="predicted"/>
<dbReference type="AlphaFoldDB" id="A0A6J7DRQ2"/>
<organism evidence="1">
    <name type="scientific">freshwater metagenome</name>
    <dbReference type="NCBI Taxonomy" id="449393"/>
    <lineage>
        <taxon>unclassified sequences</taxon>
        <taxon>metagenomes</taxon>
        <taxon>ecological metagenomes</taxon>
    </lineage>
</organism>
<gene>
    <name evidence="1" type="ORF">UFOPK3342_00972</name>
</gene>
<name>A0A6J7DRQ2_9ZZZZ</name>
<dbReference type="Pfam" id="PF11958">
    <property type="entry name" value="DUF3472"/>
    <property type="match status" value="1"/>
</dbReference>